<evidence type="ECO:0000313" key="6">
    <source>
        <dbReference type="EMBL" id="ELR67657.1"/>
    </source>
</evidence>
<dbReference type="Pfam" id="PF00990">
    <property type="entry name" value="GGDEF"/>
    <property type="match status" value="1"/>
</dbReference>
<dbReference type="OrthoDB" id="5296913at2"/>
<dbReference type="PATRIC" id="fig|1056511.3.peg.660"/>
<keyword evidence="4" id="KW-0812">Transmembrane</keyword>
<dbReference type="InterPro" id="IPR050469">
    <property type="entry name" value="Diguanylate_Cyclase"/>
</dbReference>
<gene>
    <name evidence="6" type="ORF">C942_01587</name>
</gene>
<keyword evidence="4" id="KW-0472">Membrane</keyword>
<evidence type="ECO:0000256" key="1">
    <source>
        <dbReference type="ARBA" id="ARBA00001946"/>
    </source>
</evidence>
<dbReference type="SMART" id="SM00267">
    <property type="entry name" value="GGDEF"/>
    <property type="match status" value="1"/>
</dbReference>
<comment type="catalytic activity">
    <reaction evidence="3">
        <text>2 GTP = 3',3'-c-di-GMP + 2 diphosphate</text>
        <dbReference type="Rhea" id="RHEA:24898"/>
        <dbReference type="ChEBI" id="CHEBI:33019"/>
        <dbReference type="ChEBI" id="CHEBI:37565"/>
        <dbReference type="ChEBI" id="CHEBI:58805"/>
        <dbReference type="EC" id="2.7.7.65"/>
    </reaction>
</comment>
<dbReference type="InterPro" id="IPR043128">
    <property type="entry name" value="Rev_trsase/Diguanyl_cyclase"/>
</dbReference>
<evidence type="ECO:0000256" key="4">
    <source>
        <dbReference type="SAM" id="Phobius"/>
    </source>
</evidence>
<dbReference type="InterPro" id="IPR029787">
    <property type="entry name" value="Nucleotide_cyclase"/>
</dbReference>
<dbReference type="PANTHER" id="PTHR45138:SF9">
    <property type="entry name" value="DIGUANYLATE CYCLASE DGCM-RELATED"/>
    <property type="match status" value="1"/>
</dbReference>
<comment type="caution">
    <text evidence="6">The sequence shown here is derived from an EMBL/GenBank/DDBJ whole genome shotgun (WGS) entry which is preliminary data.</text>
</comment>
<dbReference type="AlphaFoldDB" id="L8JJQ3"/>
<feature type="domain" description="GGDEF" evidence="5">
    <location>
        <begin position="162"/>
        <end position="296"/>
    </location>
</feature>
<comment type="cofactor">
    <cofactor evidence="1">
        <name>Mg(2+)</name>
        <dbReference type="ChEBI" id="CHEBI:18420"/>
    </cofactor>
</comment>
<feature type="transmembrane region" description="Helical" evidence="4">
    <location>
        <begin position="34"/>
        <end position="53"/>
    </location>
</feature>
<reference evidence="6 7" key="1">
    <citation type="submission" date="2012-12" db="EMBL/GenBank/DDBJ databases">
        <title>Genome Assembly of Photobacterium sp. AK15.</title>
        <authorList>
            <person name="Khatri I."/>
            <person name="Vaidya B."/>
            <person name="Srinivas T.N.R."/>
            <person name="Subramanian S."/>
            <person name="Pinnaka A."/>
        </authorList>
    </citation>
    <scope>NUCLEOTIDE SEQUENCE [LARGE SCALE GENOMIC DNA]</scope>
    <source>
        <strain evidence="6 7">AK15</strain>
    </source>
</reference>
<proteinExistence type="predicted"/>
<feature type="transmembrane region" description="Helical" evidence="4">
    <location>
        <begin position="102"/>
        <end position="120"/>
    </location>
</feature>
<dbReference type="PROSITE" id="PS50887">
    <property type="entry name" value="GGDEF"/>
    <property type="match status" value="1"/>
</dbReference>
<keyword evidence="4" id="KW-1133">Transmembrane helix</keyword>
<organism evidence="6 7">
    <name type="scientific">Photobacterium marinum</name>
    <dbReference type="NCBI Taxonomy" id="1056511"/>
    <lineage>
        <taxon>Bacteria</taxon>
        <taxon>Pseudomonadati</taxon>
        <taxon>Pseudomonadota</taxon>
        <taxon>Gammaproteobacteria</taxon>
        <taxon>Vibrionales</taxon>
        <taxon>Vibrionaceae</taxon>
        <taxon>Photobacterium</taxon>
    </lineage>
</organism>
<name>L8JJQ3_9GAMM</name>
<dbReference type="RefSeq" id="WP_007462346.1">
    <property type="nucleotide sequence ID" value="NZ_AMZO01000002.1"/>
</dbReference>
<dbReference type="FunFam" id="3.30.70.270:FF:000001">
    <property type="entry name" value="Diguanylate cyclase domain protein"/>
    <property type="match status" value="1"/>
</dbReference>
<dbReference type="NCBIfam" id="TIGR00254">
    <property type="entry name" value="GGDEF"/>
    <property type="match status" value="1"/>
</dbReference>
<dbReference type="InterPro" id="IPR000160">
    <property type="entry name" value="GGDEF_dom"/>
</dbReference>
<dbReference type="EC" id="2.7.7.65" evidence="2"/>
<dbReference type="Proteomes" id="UP000011134">
    <property type="component" value="Unassembled WGS sequence"/>
</dbReference>
<dbReference type="PANTHER" id="PTHR45138">
    <property type="entry name" value="REGULATORY COMPONENTS OF SENSORY TRANSDUCTION SYSTEM"/>
    <property type="match status" value="1"/>
</dbReference>
<keyword evidence="7" id="KW-1185">Reference proteome</keyword>
<protein>
    <recommendedName>
        <fullName evidence="2">diguanylate cyclase</fullName>
        <ecNumber evidence="2">2.7.7.65</ecNumber>
    </recommendedName>
</protein>
<evidence type="ECO:0000313" key="7">
    <source>
        <dbReference type="Proteomes" id="UP000011134"/>
    </source>
</evidence>
<evidence type="ECO:0000259" key="5">
    <source>
        <dbReference type="PROSITE" id="PS50887"/>
    </source>
</evidence>
<evidence type="ECO:0000256" key="3">
    <source>
        <dbReference type="ARBA" id="ARBA00034247"/>
    </source>
</evidence>
<dbReference type="SUPFAM" id="SSF55073">
    <property type="entry name" value="Nucleotide cyclase"/>
    <property type="match status" value="1"/>
</dbReference>
<accession>L8JJQ3</accession>
<dbReference type="EMBL" id="AMZO01000002">
    <property type="protein sequence ID" value="ELR67657.1"/>
    <property type="molecule type" value="Genomic_DNA"/>
</dbReference>
<feature type="transmembrane region" description="Helical" evidence="4">
    <location>
        <begin position="65"/>
        <end position="82"/>
    </location>
</feature>
<dbReference type="GO" id="GO:0052621">
    <property type="term" value="F:diguanylate cyclase activity"/>
    <property type="evidence" value="ECO:0007669"/>
    <property type="project" value="UniProtKB-EC"/>
</dbReference>
<dbReference type="CDD" id="cd01949">
    <property type="entry name" value="GGDEF"/>
    <property type="match status" value="1"/>
</dbReference>
<dbReference type="Gene3D" id="3.30.70.270">
    <property type="match status" value="1"/>
</dbReference>
<evidence type="ECO:0000256" key="2">
    <source>
        <dbReference type="ARBA" id="ARBA00012528"/>
    </source>
</evidence>
<sequence length="305" mass="34141">MVELFKYKFQLGCLAILLPLLVAVVIIYPTTEPLILADLLFDGGMALCCLYLMFNIEELKESREIYRILLAASTMMFVANFWDFADELTNVLDSKDIIEDILKAAGFLLFLFGCSQWVKFHKKQCELMSRLAETDPLTGVLNRRALTMRADSLLSGPVPENTIVSVIIFDIDHFKQVNDSFGHQVGDIVLVEIATAVKSVIRKNDYLARLGGEEFVLFLYDTDLHGVKQVAEKIRNCIEQLTISHDGNEITCSVSLGLATSCNPIPGVLEELIGQADNALYEAKSNGRNCWRVADECHNPQEVQI</sequence>
<feature type="transmembrane region" description="Helical" evidence="4">
    <location>
        <begin position="7"/>
        <end position="28"/>
    </location>
</feature>